<dbReference type="RefSeq" id="WP_322098485.1">
    <property type="nucleotide sequence ID" value="NZ_WLYK01000020.1"/>
</dbReference>
<comment type="caution">
    <text evidence="3">The sequence shown here is derived from an EMBL/GenBank/DDBJ whole genome shotgun (WGS) entry which is preliminary data.</text>
</comment>
<dbReference type="PANTHER" id="PTHR48100">
    <property type="entry name" value="BROAD-SPECIFICITY PHOSPHATASE YOR283W-RELATED"/>
    <property type="match status" value="1"/>
</dbReference>
<evidence type="ECO:0000256" key="2">
    <source>
        <dbReference type="PIRSR" id="PIRSR613078-2"/>
    </source>
</evidence>
<feature type="binding site" evidence="2">
    <location>
        <position position="59"/>
    </location>
    <ligand>
        <name>substrate</name>
    </ligand>
</feature>
<feature type="active site" description="Proton donor/acceptor" evidence="1">
    <location>
        <position position="83"/>
    </location>
</feature>
<gene>
    <name evidence="3" type="ORF">GIS00_26345</name>
</gene>
<dbReference type="InterPro" id="IPR050275">
    <property type="entry name" value="PGM_Phosphatase"/>
</dbReference>
<evidence type="ECO:0000313" key="4">
    <source>
        <dbReference type="Proteomes" id="UP000460221"/>
    </source>
</evidence>
<reference evidence="3 4" key="1">
    <citation type="submission" date="2019-11" db="EMBL/GenBank/DDBJ databases">
        <authorList>
            <person name="Jiang L.-Q."/>
        </authorList>
    </citation>
    <scope>NUCLEOTIDE SEQUENCE [LARGE SCALE GENOMIC DNA]</scope>
    <source>
        <strain evidence="3 4">YIM 132087</strain>
    </source>
</reference>
<dbReference type="GO" id="GO:0005737">
    <property type="term" value="C:cytoplasm"/>
    <property type="evidence" value="ECO:0007669"/>
    <property type="project" value="TreeGrafter"/>
</dbReference>
<dbReference type="GO" id="GO:0016791">
    <property type="term" value="F:phosphatase activity"/>
    <property type="evidence" value="ECO:0007669"/>
    <property type="project" value="TreeGrafter"/>
</dbReference>
<dbReference type="EMBL" id="WLYK01000020">
    <property type="protein sequence ID" value="MTD17458.1"/>
    <property type="molecule type" value="Genomic_DNA"/>
</dbReference>
<dbReference type="PANTHER" id="PTHR48100:SF1">
    <property type="entry name" value="HISTIDINE PHOSPHATASE FAMILY PROTEIN-RELATED"/>
    <property type="match status" value="1"/>
</dbReference>
<feature type="active site" description="Tele-phosphohistidine intermediate" evidence="1">
    <location>
        <position position="10"/>
    </location>
</feature>
<protein>
    <submittedName>
        <fullName evidence="3">Histidine phosphatase family protein</fullName>
    </submittedName>
</protein>
<dbReference type="Pfam" id="PF00300">
    <property type="entry name" value="His_Phos_1"/>
    <property type="match status" value="1"/>
</dbReference>
<name>A0A7K1FTL0_9ACTN</name>
<proteinExistence type="predicted"/>
<dbReference type="SUPFAM" id="SSF53254">
    <property type="entry name" value="Phosphoglycerate mutase-like"/>
    <property type="match status" value="1"/>
</dbReference>
<dbReference type="AlphaFoldDB" id="A0A7K1FTL0"/>
<sequence>MSTELILSRHGRTVWHAENRYAGSSDVDLDDVGRRQAEQLATWAAAHRPDAFYCSPVRRARETAAPVAAALGAEPVVVDDLREVHFGVAEGLTIGEIREQLPDVARAFESDPVAGAFPEAEPTAGAAARAVAALQGIVAAHPDGRVLVVAHNTLFRLALCSLLGIPLADYRIVLPRLDNGTLTRLRFTGGRAALLSFNVPLP</sequence>
<dbReference type="SMART" id="SM00855">
    <property type="entry name" value="PGAM"/>
    <property type="match status" value="1"/>
</dbReference>
<dbReference type="Proteomes" id="UP000460221">
    <property type="component" value="Unassembled WGS sequence"/>
</dbReference>
<dbReference type="Gene3D" id="3.40.50.1240">
    <property type="entry name" value="Phosphoglycerate mutase-like"/>
    <property type="match status" value="1"/>
</dbReference>
<keyword evidence="4" id="KW-1185">Reference proteome</keyword>
<organism evidence="3 4">
    <name type="scientific">Nakamurella alba</name>
    <dbReference type="NCBI Taxonomy" id="2665158"/>
    <lineage>
        <taxon>Bacteria</taxon>
        <taxon>Bacillati</taxon>
        <taxon>Actinomycetota</taxon>
        <taxon>Actinomycetes</taxon>
        <taxon>Nakamurellales</taxon>
        <taxon>Nakamurellaceae</taxon>
        <taxon>Nakamurella</taxon>
    </lineage>
</organism>
<dbReference type="CDD" id="cd07067">
    <property type="entry name" value="HP_PGM_like"/>
    <property type="match status" value="1"/>
</dbReference>
<evidence type="ECO:0000256" key="1">
    <source>
        <dbReference type="PIRSR" id="PIRSR613078-1"/>
    </source>
</evidence>
<accession>A0A7K1FTL0</accession>
<dbReference type="InterPro" id="IPR029033">
    <property type="entry name" value="His_PPase_superfam"/>
</dbReference>
<dbReference type="InterPro" id="IPR013078">
    <property type="entry name" value="His_Pase_superF_clade-1"/>
</dbReference>
<evidence type="ECO:0000313" key="3">
    <source>
        <dbReference type="EMBL" id="MTD17458.1"/>
    </source>
</evidence>